<name>X1LVD7_9ZZZZ</name>
<sequence length="37" mass="4268">MLFVIPEEAEPENPIDEELLKGWEIVKGSIKELKITE</sequence>
<accession>X1LVD7</accession>
<organism evidence="1">
    <name type="scientific">marine sediment metagenome</name>
    <dbReference type="NCBI Taxonomy" id="412755"/>
    <lineage>
        <taxon>unclassified sequences</taxon>
        <taxon>metagenomes</taxon>
        <taxon>ecological metagenomes</taxon>
    </lineage>
</organism>
<dbReference type="EMBL" id="BARV01004992">
    <property type="protein sequence ID" value="GAI09781.1"/>
    <property type="molecule type" value="Genomic_DNA"/>
</dbReference>
<proteinExistence type="predicted"/>
<comment type="caution">
    <text evidence="1">The sequence shown here is derived from an EMBL/GenBank/DDBJ whole genome shotgun (WGS) entry which is preliminary data.</text>
</comment>
<protein>
    <submittedName>
        <fullName evidence="1">Uncharacterized protein</fullName>
    </submittedName>
</protein>
<gene>
    <name evidence="1" type="ORF">S06H3_10663</name>
</gene>
<dbReference type="AlphaFoldDB" id="X1LVD7"/>
<evidence type="ECO:0000313" key="1">
    <source>
        <dbReference type="EMBL" id="GAI09781.1"/>
    </source>
</evidence>
<feature type="non-terminal residue" evidence="1">
    <location>
        <position position="37"/>
    </location>
</feature>
<reference evidence="1" key="1">
    <citation type="journal article" date="2014" name="Front. Microbiol.">
        <title>High frequency of phylogenetically diverse reductive dehalogenase-homologous genes in deep subseafloor sedimentary metagenomes.</title>
        <authorList>
            <person name="Kawai M."/>
            <person name="Futagami T."/>
            <person name="Toyoda A."/>
            <person name="Takaki Y."/>
            <person name="Nishi S."/>
            <person name="Hori S."/>
            <person name="Arai W."/>
            <person name="Tsubouchi T."/>
            <person name="Morono Y."/>
            <person name="Uchiyama I."/>
            <person name="Ito T."/>
            <person name="Fujiyama A."/>
            <person name="Inagaki F."/>
            <person name="Takami H."/>
        </authorList>
    </citation>
    <scope>NUCLEOTIDE SEQUENCE</scope>
    <source>
        <strain evidence="1">Expedition CK06-06</strain>
    </source>
</reference>